<dbReference type="InterPro" id="IPR001261">
    <property type="entry name" value="ArgE/DapE_CS"/>
</dbReference>
<reference evidence="6 7" key="1">
    <citation type="submission" date="2017-09" db="EMBL/GenBank/DDBJ databases">
        <title>Genome sequences of Natrinema ejinorence JCM 13890T.</title>
        <authorList>
            <person name="Roh S.W."/>
            <person name="Kim Y.B."/>
            <person name="Kim J.Y."/>
        </authorList>
    </citation>
    <scope>NUCLEOTIDE SEQUENCE [LARGE SCALE GENOMIC DNA]</scope>
    <source>
        <strain evidence="6 7">JCM 13890</strain>
    </source>
</reference>
<accession>A0A2A5QX24</accession>
<dbReference type="PANTHER" id="PTHR43808">
    <property type="entry name" value="ACETYLORNITHINE DEACETYLASE"/>
    <property type="match status" value="1"/>
</dbReference>
<comment type="cofactor">
    <cofactor evidence="1">
        <name>Zn(2+)</name>
        <dbReference type="ChEBI" id="CHEBI:29105"/>
    </cofactor>
</comment>
<dbReference type="Gene3D" id="3.40.630.10">
    <property type="entry name" value="Zn peptidases"/>
    <property type="match status" value="1"/>
</dbReference>
<organism evidence="6 7">
    <name type="scientific">Natrinema ejinorense</name>
    <dbReference type="NCBI Taxonomy" id="373386"/>
    <lineage>
        <taxon>Archaea</taxon>
        <taxon>Methanobacteriati</taxon>
        <taxon>Methanobacteriota</taxon>
        <taxon>Stenosarchaea group</taxon>
        <taxon>Halobacteria</taxon>
        <taxon>Halobacteriales</taxon>
        <taxon>Natrialbaceae</taxon>
        <taxon>Natrinema</taxon>
    </lineage>
</organism>
<protein>
    <submittedName>
        <fullName evidence="6">Peptidase M20</fullName>
    </submittedName>
</protein>
<evidence type="ECO:0000256" key="1">
    <source>
        <dbReference type="ARBA" id="ARBA00001947"/>
    </source>
</evidence>
<dbReference type="Pfam" id="PF07687">
    <property type="entry name" value="M20_dimer"/>
    <property type="match status" value="1"/>
</dbReference>
<dbReference type="InterPro" id="IPR011650">
    <property type="entry name" value="Peptidase_M20_dimer"/>
</dbReference>
<sequence>MSVVDLTRDLVAIPSHQDETAAGDFLEDWLRRETDAAVTRDAVGNVIARKGSGPETLAFVGHHDVVEPTGSQVANADGDDPSEYVVEERDGRLYGRGTADMKGALAAALLAFRDSEVRTPSSSRTQSGDADPADELVVASFVGEEVGGVGAQHAIETGFAPDYAVVGEGSTNYSGPDVTDVAIAHKGRRGSTITAHGTAAHASEADAGENAIYRATEAVDDVRGLQPPSVDVAGETLEGRLTVTEIDGGSAMNVVPARCEFTVDERTVPGERAALERVAEPAGIEWTVDQDLPPMRCTDEAFAECVLEAAAASQAGAPELVTKPHATDAGWLSRAGTECVIYGPSEPGEAHTDDESVSVAVLERCRETYRRVARRWLTAR</sequence>
<dbReference type="SUPFAM" id="SSF53187">
    <property type="entry name" value="Zn-dependent exopeptidases"/>
    <property type="match status" value="1"/>
</dbReference>
<dbReference type="AlphaFoldDB" id="A0A2A5QX24"/>
<dbReference type="GO" id="GO:0016787">
    <property type="term" value="F:hydrolase activity"/>
    <property type="evidence" value="ECO:0007669"/>
    <property type="project" value="UniProtKB-KW"/>
</dbReference>
<dbReference type="InterPro" id="IPR036264">
    <property type="entry name" value="Bact_exopeptidase_dim_dom"/>
</dbReference>
<evidence type="ECO:0000256" key="4">
    <source>
        <dbReference type="ARBA" id="ARBA00022833"/>
    </source>
</evidence>
<evidence type="ECO:0000313" key="7">
    <source>
        <dbReference type="Proteomes" id="UP000219689"/>
    </source>
</evidence>
<dbReference type="InterPro" id="IPR002933">
    <property type="entry name" value="Peptidase_M20"/>
</dbReference>
<comment type="caution">
    <text evidence="6">The sequence shown here is derived from an EMBL/GenBank/DDBJ whole genome shotgun (WGS) entry which is preliminary data.</text>
</comment>
<keyword evidence="3" id="KW-0378">Hydrolase</keyword>
<evidence type="ECO:0000256" key="3">
    <source>
        <dbReference type="ARBA" id="ARBA00022801"/>
    </source>
</evidence>
<gene>
    <name evidence="6" type="ORF">CP557_13235</name>
</gene>
<feature type="domain" description="Peptidase M20 dimerisation" evidence="5">
    <location>
        <begin position="183"/>
        <end position="272"/>
    </location>
</feature>
<evidence type="ECO:0000256" key="2">
    <source>
        <dbReference type="ARBA" id="ARBA00022723"/>
    </source>
</evidence>
<evidence type="ECO:0000259" key="5">
    <source>
        <dbReference type="Pfam" id="PF07687"/>
    </source>
</evidence>
<dbReference type="Gene3D" id="3.30.70.360">
    <property type="match status" value="1"/>
</dbReference>
<dbReference type="RefSeq" id="WP_097380342.1">
    <property type="nucleotide sequence ID" value="NZ_NXNI01000001.1"/>
</dbReference>
<name>A0A2A5QX24_9EURY</name>
<dbReference type="EMBL" id="NXNI01000001">
    <property type="protein sequence ID" value="PCR91402.1"/>
    <property type="molecule type" value="Genomic_DNA"/>
</dbReference>
<dbReference type="PROSITE" id="PS00758">
    <property type="entry name" value="ARGE_DAPE_CPG2_1"/>
    <property type="match status" value="1"/>
</dbReference>
<dbReference type="InterPro" id="IPR050072">
    <property type="entry name" value="Peptidase_M20A"/>
</dbReference>
<dbReference type="Pfam" id="PF01546">
    <property type="entry name" value="Peptidase_M20"/>
    <property type="match status" value="1"/>
</dbReference>
<keyword evidence="2" id="KW-0479">Metal-binding</keyword>
<dbReference type="Proteomes" id="UP000219689">
    <property type="component" value="Unassembled WGS sequence"/>
</dbReference>
<dbReference type="SUPFAM" id="SSF55031">
    <property type="entry name" value="Bacterial exopeptidase dimerisation domain"/>
    <property type="match status" value="1"/>
</dbReference>
<evidence type="ECO:0000313" key="6">
    <source>
        <dbReference type="EMBL" id="PCR91402.1"/>
    </source>
</evidence>
<keyword evidence="7" id="KW-1185">Reference proteome</keyword>
<dbReference type="GO" id="GO:0046872">
    <property type="term" value="F:metal ion binding"/>
    <property type="evidence" value="ECO:0007669"/>
    <property type="project" value="UniProtKB-KW"/>
</dbReference>
<dbReference type="OrthoDB" id="133929at2157"/>
<keyword evidence="4" id="KW-0862">Zinc</keyword>
<proteinExistence type="predicted"/>